<dbReference type="EMBL" id="NAJO01000052">
    <property type="protein sequence ID" value="OQN97646.1"/>
    <property type="molecule type" value="Genomic_DNA"/>
</dbReference>
<keyword evidence="6" id="KW-1185">Reference proteome</keyword>
<dbReference type="STRING" id="1507870.A0A1V8SES0"/>
<feature type="region of interest" description="Disordered" evidence="1">
    <location>
        <begin position="1041"/>
        <end position="1095"/>
    </location>
</feature>
<feature type="compositionally biased region" description="Polar residues" evidence="1">
    <location>
        <begin position="1285"/>
        <end position="1298"/>
    </location>
</feature>
<feature type="region of interest" description="Disordered" evidence="1">
    <location>
        <begin position="1124"/>
        <end position="1343"/>
    </location>
</feature>
<feature type="compositionally biased region" description="Polar residues" evidence="1">
    <location>
        <begin position="1048"/>
        <end position="1058"/>
    </location>
</feature>
<evidence type="ECO:0000256" key="1">
    <source>
        <dbReference type="SAM" id="MobiDB-lite"/>
    </source>
</evidence>
<dbReference type="InParanoid" id="A0A1V8SES0"/>
<protein>
    <submittedName>
        <fullName evidence="5">Uncharacterized protein</fullName>
    </submittedName>
</protein>
<name>A0A1V8SES0_9PEZI</name>
<feature type="compositionally biased region" description="Polar residues" evidence="1">
    <location>
        <begin position="290"/>
        <end position="309"/>
    </location>
</feature>
<dbReference type="Pfam" id="PF24344">
    <property type="entry name" value="PH_23"/>
    <property type="match status" value="1"/>
</dbReference>
<feature type="region of interest" description="Disordered" evidence="1">
    <location>
        <begin position="819"/>
        <end position="842"/>
    </location>
</feature>
<dbReference type="InterPro" id="IPR056416">
    <property type="entry name" value="DH_2_fung"/>
</dbReference>
<dbReference type="Pfam" id="PF24340">
    <property type="entry name" value="DH_2"/>
    <property type="match status" value="1"/>
</dbReference>
<feature type="compositionally biased region" description="Polar residues" evidence="1">
    <location>
        <begin position="1332"/>
        <end position="1341"/>
    </location>
</feature>
<proteinExistence type="predicted"/>
<dbReference type="Proteomes" id="UP000192596">
    <property type="component" value="Unassembled WGS sequence"/>
</dbReference>
<comment type="caution">
    <text evidence="5">The sequence shown here is derived from an EMBL/GenBank/DDBJ whole genome shotgun (WGS) entry which is preliminary data.</text>
</comment>
<feature type="compositionally biased region" description="Polar residues" evidence="1">
    <location>
        <begin position="1579"/>
        <end position="1590"/>
    </location>
</feature>
<evidence type="ECO:0000313" key="5">
    <source>
        <dbReference type="EMBL" id="OQN97646.1"/>
    </source>
</evidence>
<feature type="region of interest" description="Disordered" evidence="1">
    <location>
        <begin position="164"/>
        <end position="208"/>
    </location>
</feature>
<feature type="compositionally biased region" description="Basic and acidic residues" evidence="1">
    <location>
        <begin position="421"/>
        <end position="441"/>
    </location>
</feature>
<feature type="compositionally biased region" description="Basic and acidic residues" evidence="1">
    <location>
        <begin position="1217"/>
        <end position="1227"/>
    </location>
</feature>
<dbReference type="OrthoDB" id="5408934at2759"/>
<feature type="domain" description="DBL homology" evidence="2">
    <location>
        <begin position="621"/>
        <end position="819"/>
    </location>
</feature>
<dbReference type="Pfam" id="PF24345">
    <property type="entry name" value="PH_24"/>
    <property type="match status" value="1"/>
</dbReference>
<evidence type="ECO:0000259" key="2">
    <source>
        <dbReference type="Pfam" id="PF24340"/>
    </source>
</evidence>
<feature type="compositionally biased region" description="Basic and acidic residues" evidence="1">
    <location>
        <begin position="819"/>
        <end position="829"/>
    </location>
</feature>
<feature type="compositionally biased region" description="Basic and acidic residues" evidence="1">
    <location>
        <begin position="137"/>
        <end position="150"/>
    </location>
</feature>
<reference evidence="6" key="1">
    <citation type="submission" date="2017-03" db="EMBL/GenBank/DDBJ databases">
        <title>Genomes of endolithic fungi from Antarctica.</title>
        <authorList>
            <person name="Coleine C."/>
            <person name="Masonjones S."/>
            <person name="Stajich J.E."/>
        </authorList>
    </citation>
    <scope>NUCLEOTIDE SEQUENCE [LARGE SCALE GENOMIC DNA]</scope>
    <source>
        <strain evidence="6">CCFEE 5527</strain>
    </source>
</reference>
<evidence type="ECO:0000259" key="4">
    <source>
        <dbReference type="Pfam" id="PF24345"/>
    </source>
</evidence>
<evidence type="ECO:0000313" key="6">
    <source>
        <dbReference type="Proteomes" id="UP000192596"/>
    </source>
</evidence>
<feature type="region of interest" description="Disordered" evidence="1">
    <location>
        <begin position="224"/>
        <end position="541"/>
    </location>
</feature>
<sequence>MFDVTAHGARHALESVTNWGCSSDLQVPMPEANAATKSPGARKASGKDGTLAQLSKKKSQEYSGKIAGWNAAGGGIAQKQDEVVVTLDNESAMGGAHALDDDIVVVLPEREEDSEVKLHAKPKTPTKPKTPVSGVKPSDDATKAKKTAKEVDLEKKAWVRRKSKAANELDEAVKQAVTPKKRVVSDGHWRRDRTLPTPSPEKEATPKPIVIKRSVVNVGLKVPPSIQNWVQEVEPEPVRRQPLRPRSRSRSREPRDATPDYEDSGTKIYVRRKQRTTSSAQAAKKPRSSEGGSSITLNSSAVHSTSTAITAPDLTPEAVSRGSPGPSKQKTPRNSLPAEEKPRRRSSPPQEALREMRRASRKKSGTEVVEGEVKPAPVAPLITPKIFSGRIEGWLATTSDPFSEPSLAPEPLSISRKSTPRRHDDVASVDTDDQHGETRRTSDRRRSRPSMTPIDIERAEQRRTSERASRTTTDDQDRSGNSSPSLHRRGARRTAASPVKSRELRENTPEKELSGSQTRDRPATAGRTSNRTLGARPQPLSHRRLSTIASADTLTNVRDFGAEGSIVSHASDGDDPHRAVSLKRRLTKHSDLMSVLSLPRAERNGIESSRSIRTQRARPGDATVADIMNEVTSDELKYQRELRTLVDGVIPVLLQSVLSPSTDPAVRRVSAALGRDEATATQPVVNMGVALERLKTAHKRIPMHDPAELVSWAQSTSKIYDQYLQAWRMGFQDIVVNLAPAEGGEKQRTLSYSKGPAGGSISGSGDGERVEVAYLLKRPLIRLKYLAKTFKSIDQVAPGSGTRAIAASFHDLVEEAKKRSNEERARLEDEAASGIDPTRARDPRTLAPLSGVAIDVTRCVRARDYFDLDMRHSSGQQLTCKIEIIIRDDAPGRGNASDLLFCEVSTTGRWLLFPPVLASAVSARSGKVDSEMIVMLRGTQHNGKEWREVLSLQSSDDGAVPEWLDMLSSSPVPPSLMKKSSFDMLKMSGAMPAPPASPDSVPREVQIPIGERARSSAKVWDGSDVNSTVGDLRATATLKRAKAARYRSTPSSPLTQEASRGLDEEYAWEKGQQSRERPKSMFAGPSMGPKSQYARSITEYTGSTISADWTTSSGYTTPKKDYSVWLPSSQANSDDEQDSGEEDGKSKAQRPGMHRRTSSVPALDMPTVNKLRKAQKPPTTPQHSTRHVRGESAPIMLPTEPTSAPAKLQKRQTVLPKSEERSSRDLGAKTAGDTAKSSKLAAFTPAFMQKHRRSSSPLKHEYEPSTASDSRSEDSNLSDIDDNESITSEESGAEQISTLGPLKAFPTYGGYTPMVQPTPPQSQYTPSGASIAPSQSASQGPYRSVPVVDSQAAQTVASLFAWADDTGAWVNLHPDECTIVVTPGLIEAFDMAQALGARSAKDSDPTQSPSTRGVKPLIALELTPLVPLRRGTALDISIRSPPTSNSMYKTSPNIMFRSRSPEDCETFYHLLNRARINNPTYIALQHARGPSATSNWGETMAMRNAARGASSSSWFNLPSRKGSYRSKGERRVVSAAETASSIGTVNSAFSALRRFSGSGKIFNIAKSTISTREGGARSATYSDSLSSGATTPLPVDPRLGTPLGLTNMKIRFYVRETAGKWRDLGSARLNILLPPRADPNIPADPRVTGKEKRVLVQGKTQGEVLLDATLGETCFERVARTGIAVSVWEELVGANGEKGHVGHQGGVLGARATVYMVQMKSERDTAYTFGLVGKLRY</sequence>
<feature type="compositionally biased region" description="Basic and acidic residues" evidence="1">
    <location>
        <begin position="183"/>
        <end position="205"/>
    </location>
</feature>
<feature type="domain" description="PH" evidence="4">
    <location>
        <begin position="1349"/>
        <end position="1489"/>
    </location>
</feature>
<feature type="compositionally biased region" description="Basic and acidic residues" evidence="1">
    <location>
        <begin position="500"/>
        <end position="522"/>
    </location>
</feature>
<dbReference type="InterPro" id="IPR056223">
    <property type="entry name" value="PH_24"/>
</dbReference>
<feature type="region of interest" description="Disordered" evidence="1">
    <location>
        <begin position="112"/>
        <end position="150"/>
    </location>
</feature>
<feature type="domain" description="PH" evidence="3">
    <location>
        <begin position="835"/>
        <end position="974"/>
    </location>
</feature>
<feature type="compositionally biased region" description="Basic and acidic residues" evidence="1">
    <location>
        <begin position="455"/>
        <end position="478"/>
    </location>
</feature>
<dbReference type="InterPro" id="IPR056222">
    <property type="entry name" value="PH_23"/>
</dbReference>
<feature type="region of interest" description="Disordered" evidence="1">
    <location>
        <begin position="20"/>
        <end position="60"/>
    </location>
</feature>
<organism evidence="5 6">
    <name type="scientific">Cryoendolithus antarcticus</name>
    <dbReference type="NCBI Taxonomy" id="1507870"/>
    <lineage>
        <taxon>Eukaryota</taxon>
        <taxon>Fungi</taxon>
        <taxon>Dikarya</taxon>
        <taxon>Ascomycota</taxon>
        <taxon>Pezizomycotina</taxon>
        <taxon>Dothideomycetes</taxon>
        <taxon>Dothideomycetidae</taxon>
        <taxon>Cladosporiales</taxon>
        <taxon>Cladosporiaceae</taxon>
        <taxon>Cryoendolithus</taxon>
    </lineage>
</organism>
<evidence type="ECO:0000259" key="3">
    <source>
        <dbReference type="Pfam" id="PF24344"/>
    </source>
</evidence>
<feature type="region of interest" description="Disordered" evidence="1">
    <location>
        <begin position="1573"/>
        <end position="1593"/>
    </location>
</feature>
<accession>A0A1V8SES0</accession>
<gene>
    <name evidence="5" type="ORF">B0A48_16510</name>
</gene>